<evidence type="ECO:0000313" key="2">
    <source>
        <dbReference type="EMBL" id="AFX59799.1"/>
    </source>
</evidence>
<sequence>MSKRFPPAVAAIGAPKVVPHTKVPTSSSSIETGVKEEVLELPTKAFDGLIFGTICIPVMLIFLDVLFHTLNVPSKVRFCPTVTSSARPSTGVMTRSASSSFICASDFPLRILILPKVSLSKDTSVILK</sequence>
<keyword evidence="1" id="KW-0472">Membrane</keyword>
<reference evidence="3" key="3">
    <citation type="journal article" date="2018" name="Aquaculture">
        <title>Complete genome sequence of a white spot syndrome virus associated with a disease incursion in Australia.</title>
        <authorList>
            <person name="Oakey J."/>
            <person name="Smith C.S."/>
        </authorList>
    </citation>
    <scope>NUCLEOTIDE SEQUENCE [LARGE SCALE GENOMIC DNA]</scope>
    <source>
        <strain evidence="3">WSSV-AU</strain>
    </source>
</reference>
<protein>
    <submittedName>
        <fullName evidence="3">ORF1349</fullName>
    </submittedName>
    <submittedName>
        <fullName evidence="2">Wsv422</fullName>
    </submittedName>
</protein>
<accession>K7WXG8</accession>
<dbReference type="Proteomes" id="UP000277283">
    <property type="component" value="Segment"/>
</dbReference>
<keyword evidence="1" id="KW-1133">Transmembrane helix</keyword>
<gene>
    <name evidence="2" type="ORF">wssv_04220</name>
</gene>
<feature type="transmembrane region" description="Helical" evidence="1">
    <location>
        <begin position="48"/>
        <end position="67"/>
    </location>
</feature>
<evidence type="ECO:0000256" key="1">
    <source>
        <dbReference type="SAM" id="Phobius"/>
    </source>
</evidence>
<proteinExistence type="predicted"/>
<dbReference type="Proteomes" id="UP000267516">
    <property type="component" value="Segment"/>
</dbReference>
<evidence type="ECO:0000313" key="3">
    <source>
        <dbReference type="EMBL" id="ATU83550.1"/>
    </source>
</evidence>
<evidence type="ECO:0000313" key="4">
    <source>
        <dbReference type="Proteomes" id="UP000277283"/>
    </source>
</evidence>
<dbReference type="EMBL" id="MF768985">
    <property type="protein sequence ID" value="ATU83550.1"/>
    <property type="molecule type" value="Genomic_DNA"/>
</dbReference>
<reference evidence="4" key="2">
    <citation type="submission" date="2012-08" db="EMBL/GenBank/DDBJ databases">
        <authorList>
            <person name="Choi T.-J."/>
        </authorList>
    </citation>
    <scope>NUCLEOTIDE SEQUENCE [LARGE SCALE GENOMIC DNA]</scope>
    <source>
        <strain evidence="4">K-LV1</strain>
    </source>
</reference>
<reference evidence="2" key="1">
    <citation type="submission" date="2012-08" db="EMBL/GenBank/DDBJ databases">
        <title>Cassytha pubescens and C. glabella (Lauraceae) are not disjunctly distributed between Australia and the Ryukyu Archipelago of Japan - evidence from morphological and molecular data.</title>
        <authorList>
            <person name="Kokubugata G."/>
            <person name="Nakamura K."/>
            <person name="Forster P.I."/>
            <person name="Wilson G.W."/>
            <person name="Holland A.E."/>
            <person name="Hirayama Y."/>
            <person name="Yokota M."/>
        </authorList>
    </citation>
    <scope>NUCLEOTIDE SEQUENCE</scope>
    <source>
        <strain evidence="2">K-LV1</strain>
    </source>
</reference>
<organism evidence="2 4">
    <name type="scientific">White spot syndrome virus</name>
    <dbReference type="NCBI Taxonomy" id="342409"/>
    <lineage>
        <taxon>Viruses</taxon>
        <taxon>Viruses incertae sedis</taxon>
        <taxon>Naldaviricetes</taxon>
        <taxon>Nimaviridae</taxon>
        <taxon>Whispovirus</taxon>
    </lineage>
</organism>
<keyword evidence="1" id="KW-0812">Transmembrane</keyword>
<dbReference type="EMBL" id="JX515788">
    <property type="protein sequence ID" value="AFX59799.1"/>
    <property type="molecule type" value="Genomic_DNA"/>
</dbReference>
<name>K7WXG8_9VIRU</name>